<dbReference type="EMBL" id="CP041765">
    <property type="protein sequence ID" value="QDQ98138.1"/>
    <property type="molecule type" value="Genomic_DNA"/>
</dbReference>
<dbReference type="SUPFAM" id="SSF55399">
    <property type="entry name" value="Subtilisin inhibitor"/>
    <property type="match status" value="1"/>
</dbReference>
<dbReference type="Pfam" id="PF00720">
    <property type="entry name" value="SSI"/>
    <property type="match status" value="1"/>
</dbReference>
<dbReference type="AlphaFoldDB" id="A0A516X4X9"/>
<dbReference type="InterPro" id="IPR023549">
    <property type="entry name" value="Subtilisin_inhibitor"/>
</dbReference>
<dbReference type="KEGG" id="toy:FO059_13500"/>
<feature type="signal peptide" evidence="7">
    <location>
        <begin position="1"/>
        <end position="23"/>
    </location>
</feature>
<comment type="subcellular location">
    <subcellularLocation>
        <location evidence="1">Secreted</location>
    </subcellularLocation>
</comment>
<feature type="domain" description="Subtilisin inhibitor" evidence="8">
    <location>
        <begin position="52"/>
        <end position="124"/>
    </location>
</feature>
<keyword evidence="4" id="KW-0646">Protease inhibitor</keyword>
<reference evidence="9 10" key="1">
    <citation type="submission" date="2019-07" db="EMBL/GenBank/DDBJ databases">
        <title>Tomitella cavernea sp. nov., an actinomycete isolated from soil.</title>
        <authorList>
            <person name="Cheng J."/>
        </authorList>
    </citation>
    <scope>NUCLEOTIDE SEQUENCE [LARGE SCALE GENOMIC DNA]</scope>
    <source>
        <strain evidence="9 10">HY188</strain>
    </source>
</reference>
<dbReference type="Proteomes" id="UP000317344">
    <property type="component" value="Chromosome"/>
</dbReference>
<evidence type="ECO:0000256" key="3">
    <source>
        <dbReference type="ARBA" id="ARBA00022525"/>
    </source>
</evidence>
<evidence type="ECO:0000256" key="5">
    <source>
        <dbReference type="ARBA" id="ARBA00022900"/>
    </source>
</evidence>
<name>A0A516X4X9_9ACTN</name>
<organism evidence="9 10">
    <name type="scientific">Tomitella fengzijianii</name>
    <dbReference type="NCBI Taxonomy" id="2597660"/>
    <lineage>
        <taxon>Bacteria</taxon>
        <taxon>Bacillati</taxon>
        <taxon>Actinomycetota</taxon>
        <taxon>Actinomycetes</taxon>
        <taxon>Mycobacteriales</taxon>
        <taxon>Tomitella</taxon>
    </lineage>
</organism>
<keyword evidence="10" id="KW-1185">Reference proteome</keyword>
<dbReference type="Gene3D" id="3.30.350.10">
    <property type="entry name" value="Subtilisin inhibitor-like"/>
    <property type="match status" value="1"/>
</dbReference>
<evidence type="ECO:0000256" key="6">
    <source>
        <dbReference type="ARBA" id="ARBA00023157"/>
    </source>
</evidence>
<sequence length="138" mass="13187">MHTITRTVIGTAGAAALSVGAFAGVAAAAPGGSVADSPGGFGAFLLTSGTDVAGLTCSPDAGTHPDAAKACDSIRAAGGDFNALSAQANVACPLNYMPTPASALGMWFDGNGAHVVNFSNTYGNACVASAGSGGVFGF</sequence>
<dbReference type="GO" id="GO:0005576">
    <property type="term" value="C:extracellular region"/>
    <property type="evidence" value="ECO:0007669"/>
    <property type="project" value="UniProtKB-SubCell"/>
</dbReference>
<gene>
    <name evidence="9" type="ORF">FO059_13500</name>
</gene>
<evidence type="ECO:0000256" key="7">
    <source>
        <dbReference type="SAM" id="SignalP"/>
    </source>
</evidence>
<evidence type="ECO:0000313" key="10">
    <source>
        <dbReference type="Proteomes" id="UP000317344"/>
    </source>
</evidence>
<keyword evidence="3" id="KW-0964">Secreted</keyword>
<evidence type="ECO:0000256" key="2">
    <source>
        <dbReference type="ARBA" id="ARBA00010472"/>
    </source>
</evidence>
<keyword evidence="7" id="KW-0732">Signal</keyword>
<protein>
    <recommendedName>
        <fullName evidence="8">Subtilisin inhibitor domain-containing protein</fullName>
    </recommendedName>
</protein>
<proteinExistence type="inferred from homology"/>
<evidence type="ECO:0000256" key="4">
    <source>
        <dbReference type="ARBA" id="ARBA00022690"/>
    </source>
</evidence>
<dbReference type="OrthoDB" id="3542626at2"/>
<dbReference type="InterPro" id="IPR036819">
    <property type="entry name" value="Subtilisin_inhibitor-like_sf"/>
</dbReference>
<dbReference type="GO" id="GO:0004867">
    <property type="term" value="F:serine-type endopeptidase inhibitor activity"/>
    <property type="evidence" value="ECO:0007669"/>
    <property type="project" value="UniProtKB-KW"/>
</dbReference>
<evidence type="ECO:0000259" key="8">
    <source>
        <dbReference type="Pfam" id="PF00720"/>
    </source>
</evidence>
<feature type="chain" id="PRO_5038384949" description="Subtilisin inhibitor domain-containing protein" evidence="7">
    <location>
        <begin position="24"/>
        <end position="138"/>
    </location>
</feature>
<evidence type="ECO:0000256" key="1">
    <source>
        <dbReference type="ARBA" id="ARBA00004613"/>
    </source>
</evidence>
<accession>A0A516X4X9</accession>
<comment type="similarity">
    <text evidence="2">Belongs to the protease inhibitor I16 (SSI) family.</text>
</comment>
<keyword evidence="6" id="KW-1015">Disulfide bond</keyword>
<evidence type="ECO:0000313" key="9">
    <source>
        <dbReference type="EMBL" id="QDQ98138.1"/>
    </source>
</evidence>
<keyword evidence="5" id="KW-0722">Serine protease inhibitor</keyword>
<reference evidence="9 10" key="2">
    <citation type="submission" date="2019-07" db="EMBL/GenBank/DDBJ databases">
        <authorList>
            <person name="Huang Y."/>
        </authorList>
    </citation>
    <scope>NUCLEOTIDE SEQUENCE [LARGE SCALE GENOMIC DNA]</scope>
    <source>
        <strain evidence="9 10">HY188</strain>
    </source>
</reference>
<dbReference type="RefSeq" id="WP_143909518.1">
    <property type="nucleotide sequence ID" value="NZ_CP041765.1"/>
</dbReference>